<organism evidence="2 3">
    <name type="scientific">Polarella glacialis</name>
    <name type="common">Dinoflagellate</name>
    <dbReference type="NCBI Taxonomy" id="89957"/>
    <lineage>
        <taxon>Eukaryota</taxon>
        <taxon>Sar</taxon>
        <taxon>Alveolata</taxon>
        <taxon>Dinophyceae</taxon>
        <taxon>Suessiales</taxon>
        <taxon>Suessiaceae</taxon>
        <taxon>Polarella</taxon>
    </lineage>
</organism>
<comment type="caution">
    <text evidence="2">The sequence shown here is derived from an EMBL/GenBank/DDBJ whole genome shotgun (WGS) entry which is preliminary data.</text>
</comment>
<evidence type="ECO:0000256" key="1">
    <source>
        <dbReference type="SAM" id="MobiDB-lite"/>
    </source>
</evidence>
<gene>
    <name evidence="2" type="ORF">PGLA2088_LOCUS24717</name>
</gene>
<dbReference type="EMBL" id="CAJNNW010026502">
    <property type="protein sequence ID" value="CAE8685911.1"/>
    <property type="molecule type" value="Genomic_DNA"/>
</dbReference>
<dbReference type="Proteomes" id="UP000626109">
    <property type="component" value="Unassembled WGS sequence"/>
</dbReference>
<feature type="non-terminal residue" evidence="2">
    <location>
        <position position="336"/>
    </location>
</feature>
<evidence type="ECO:0000313" key="2">
    <source>
        <dbReference type="EMBL" id="CAE8685911.1"/>
    </source>
</evidence>
<protein>
    <submittedName>
        <fullName evidence="2">Uncharacterized protein</fullName>
    </submittedName>
</protein>
<name>A0A813JSK9_POLGL</name>
<dbReference type="AlphaFoldDB" id="A0A813JSK9"/>
<evidence type="ECO:0000313" key="3">
    <source>
        <dbReference type="Proteomes" id="UP000626109"/>
    </source>
</evidence>
<sequence>VMLLFHRISDGLGDYGMIRVSAWLHPILEVFLEKLQRLKFHLEKLNGTLDDVYVLGRARGQPAEKPAPSSRMCARAHAAIERALLGRACHYTQLTQLVDELKSRSAPERLPHVAEGISDACSSLQGILGSEEFRAHVGDSFPELPFLGGTPSSNGDQSALRDRAEPRALLDVRTSTEEPAEPGLPTLLDRRRGSDDQGVLMTDLKGLPSELRATVFRIRPDSATATFRRDRRSLVISGGKLLIFEKGSRSDVKLAVDLPAGLERCSRPGESILELSVHRLPAGALRCDGVTEHKSYAFEFASPQMAKEFHDVLQAHLGSLQGPGVISGPRRATSAS</sequence>
<proteinExistence type="predicted"/>
<feature type="region of interest" description="Disordered" evidence="1">
    <location>
        <begin position="172"/>
        <end position="192"/>
    </location>
</feature>
<accession>A0A813JSK9</accession>
<reference evidence="2" key="1">
    <citation type="submission" date="2021-02" db="EMBL/GenBank/DDBJ databases">
        <authorList>
            <person name="Dougan E. K."/>
            <person name="Rhodes N."/>
            <person name="Thang M."/>
            <person name="Chan C."/>
        </authorList>
    </citation>
    <scope>NUCLEOTIDE SEQUENCE</scope>
</reference>